<evidence type="ECO:0000313" key="2">
    <source>
        <dbReference type="EMBL" id="KAJ4955433.1"/>
    </source>
</evidence>
<gene>
    <name evidence="2" type="ORF">NE237_012216</name>
</gene>
<feature type="compositionally biased region" description="Basic and acidic residues" evidence="1">
    <location>
        <begin position="1"/>
        <end position="11"/>
    </location>
</feature>
<feature type="compositionally biased region" description="Low complexity" evidence="1">
    <location>
        <begin position="132"/>
        <end position="151"/>
    </location>
</feature>
<reference evidence="2" key="1">
    <citation type="journal article" date="2023" name="Plant J.">
        <title>The genome of the king protea, Protea cynaroides.</title>
        <authorList>
            <person name="Chang J."/>
            <person name="Duong T.A."/>
            <person name="Schoeman C."/>
            <person name="Ma X."/>
            <person name="Roodt D."/>
            <person name="Barker N."/>
            <person name="Li Z."/>
            <person name="Van de Peer Y."/>
            <person name="Mizrachi E."/>
        </authorList>
    </citation>
    <scope>NUCLEOTIDE SEQUENCE</scope>
    <source>
        <tissue evidence="2">Young leaves</tissue>
    </source>
</reference>
<organism evidence="2 3">
    <name type="scientific">Protea cynaroides</name>
    <dbReference type="NCBI Taxonomy" id="273540"/>
    <lineage>
        <taxon>Eukaryota</taxon>
        <taxon>Viridiplantae</taxon>
        <taxon>Streptophyta</taxon>
        <taxon>Embryophyta</taxon>
        <taxon>Tracheophyta</taxon>
        <taxon>Spermatophyta</taxon>
        <taxon>Magnoliopsida</taxon>
        <taxon>Proteales</taxon>
        <taxon>Proteaceae</taxon>
        <taxon>Protea</taxon>
    </lineage>
</organism>
<dbReference type="PANTHER" id="PTHR36378">
    <property type="entry name" value="COTTON FIBER PROTEIN"/>
    <property type="match status" value="1"/>
</dbReference>
<comment type="caution">
    <text evidence="2">The sequence shown here is derived from an EMBL/GenBank/DDBJ whole genome shotgun (WGS) entry which is preliminary data.</text>
</comment>
<evidence type="ECO:0000313" key="3">
    <source>
        <dbReference type="Proteomes" id="UP001141806"/>
    </source>
</evidence>
<dbReference type="EMBL" id="JAMYWD010000011">
    <property type="protein sequence ID" value="KAJ4955433.1"/>
    <property type="molecule type" value="Genomic_DNA"/>
</dbReference>
<evidence type="ECO:0000256" key="1">
    <source>
        <dbReference type="SAM" id="MobiDB-lite"/>
    </source>
</evidence>
<dbReference type="Pfam" id="PF05553">
    <property type="entry name" value="DUF761"/>
    <property type="match status" value="1"/>
</dbReference>
<sequence length="222" mass="24693">MEGKGISKRNEQSPPTRSQAQSIETNGGVLAVKDETGQAISKSTRKKSAPESSITKKRSIVQLFRAALFMILRGSNKKSKSVHVEVASKGLWRRIVGSMRPLHLHDHKLQAEPTPPLSITIDILHEPPSPMSPQTISSPSSSQASNSTDSTRLYASAPNLQELGRTAGCNCHDDIDEIEEFSDCGDEMIDVKAEEFIARFYEQMRLQRLDSIKRYNQMIDKV</sequence>
<name>A0A9Q0GZE0_9MAGN</name>
<accession>A0A9Q0GZE0</accession>
<feature type="region of interest" description="Disordered" evidence="1">
    <location>
        <begin position="122"/>
        <end position="151"/>
    </location>
</feature>
<feature type="compositionally biased region" description="Polar residues" evidence="1">
    <location>
        <begin position="12"/>
        <end position="25"/>
    </location>
</feature>
<protein>
    <recommendedName>
        <fullName evidence="4">Cotton fiber protein</fullName>
    </recommendedName>
</protein>
<dbReference type="InterPro" id="IPR008480">
    <property type="entry name" value="DUF761_pln"/>
</dbReference>
<dbReference type="OrthoDB" id="1926607at2759"/>
<dbReference type="AlphaFoldDB" id="A0A9Q0GZE0"/>
<dbReference type="PANTHER" id="PTHR36378:SF1">
    <property type="entry name" value="COTTON FIBER PROTEIN"/>
    <property type="match status" value="1"/>
</dbReference>
<proteinExistence type="predicted"/>
<evidence type="ECO:0008006" key="4">
    <source>
        <dbReference type="Google" id="ProtNLM"/>
    </source>
</evidence>
<keyword evidence="3" id="KW-1185">Reference proteome</keyword>
<dbReference type="Proteomes" id="UP001141806">
    <property type="component" value="Unassembled WGS sequence"/>
</dbReference>
<feature type="region of interest" description="Disordered" evidence="1">
    <location>
        <begin position="1"/>
        <end position="55"/>
    </location>
</feature>